<reference evidence="3" key="1">
    <citation type="submission" date="2018-11" db="EMBL/GenBank/DDBJ databases">
        <title>Genome sequencing of a novel mesophilic and cellulolytic organism within the genus Hungateiclostridium.</title>
        <authorList>
            <person name="Rettenmaier R."/>
            <person name="Liebl W."/>
            <person name="Zverlov V."/>
        </authorList>
    </citation>
    <scope>NUCLEOTIDE SEQUENCE [LARGE SCALE GENOMIC DNA]</scope>
    <source>
        <strain evidence="3">N2K1</strain>
    </source>
</reference>
<keyword evidence="1" id="KW-0472">Membrane</keyword>
<evidence type="ECO:0000313" key="3">
    <source>
        <dbReference type="Proteomes" id="UP000289166"/>
    </source>
</evidence>
<feature type="transmembrane region" description="Helical" evidence="1">
    <location>
        <begin position="37"/>
        <end position="55"/>
    </location>
</feature>
<accession>A0A4Q0I3E8</accession>
<dbReference type="OrthoDB" id="1699162at2"/>
<keyword evidence="1" id="KW-0812">Transmembrane</keyword>
<dbReference type="InterPro" id="IPR010001">
    <property type="entry name" value="BofA"/>
</dbReference>
<gene>
    <name evidence="2" type="primary">bofA</name>
    <name evidence="2" type="ORF">EFD62_10830</name>
</gene>
<feature type="transmembrane region" description="Helical" evidence="1">
    <location>
        <begin position="12"/>
        <end position="30"/>
    </location>
</feature>
<sequence length="92" mass="10182">MHMFIEYNTIFAYIIGIILLYFLGKFLVVPMKPVLKLLYNGLIGGIAILVINFVGGNFNYQIALNPLTAFIIGTLGIPGVLMIAILKYLFGI</sequence>
<organism evidence="2 3">
    <name type="scientific">Acetivibrio mesophilus</name>
    <dbReference type="NCBI Taxonomy" id="2487273"/>
    <lineage>
        <taxon>Bacteria</taxon>
        <taxon>Bacillati</taxon>
        <taxon>Bacillota</taxon>
        <taxon>Clostridia</taxon>
        <taxon>Eubacteriales</taxon>
        <taxon>Oscillospiraceae</taxon>
        <taxon>Acetivibrio</taxon>
    </lineage>
</organism>
<dbReference type="Pfam" id="PF07441">
    <property type="entry name" value="BofA"/>
    <property type="match status" value="1"/>
</dbReference>
<name>A0A4Q0I3E8_9FIRM</name>
<dbReference type="Proteomes" id="UP000289166">
    <property type="component" value="Unassembled WGS sequence"/>
</dbReference>
<dbReference type="AlphaFoldDB" id="A0A4Q0I3E8"/>
<comment type="caution">
    <text evidence="2">The sequence shown here is derived from an EMBL/GenBank/DDBJ whole genome shotgun (WGS) entry which is preliminary data.</text>
</comment>
<feature type="transmembrane region" description="Helical" evidence="1">
    <location>
        <begin position="67"/>
        <end position="90"/>
    </location>
</feature>
<keyword evidence="1" id="KW-1133">Transmembrane helix</keyword>
<evidence type="ECO:0000256" key="1">
    <source>
        <dbReference type="SAM" id="Phobius"/>
    </source>
</evidence>
<dbReference type="EMBL" id="RLII01000013">
    <property type="protein sequence ID" value="RXE58790.1"/>
    <property type="molecule type" value="Genomic_DNA"/>
</dbReference>
<evidence type="ECO:0000313" key="2">
    <source>
        <dbReference type="EMBL" id="RXE58790.1"/>
    </source>
</evidence>
<proteinExistence type="predicted"/>
<protein>
    <submittedName>
        <fullName evidence="2">Pro-sigmaK processing inhibitor BofA</fullName>
    </submittedName>
</protein>
<keyword evidence="3" id="KW-1185">Reference proteome</keyword>
<dbReference type="NCBIfam" id="TIGR02862">
    <property type="entry name" value="spore_BofA"/>
    <property type="match status" value="1"/>
</dbReference>